<comment type="caution">
    <text evidence="2">The sequence shown here is derived from an EMBL/GenBank/DDBJ whole genome shotgun (WGS) entry which is preliminary data.</text>
</comment>
<reference evidence="2 3" key="1">
    <citation type="submission" date="2019-08" db="EMBL/GenBank/DDBJ databases">
        <title>Genomes of Antarctic Bizionia species.</title>
        <authorList>
            <person name="Bowman J.P."/>
        </authorList>
    </citation>
    <scope>NUCLEOTIDE SEQUENCE [LARGE SCALE GENOMIC DNA]</scope>
    <source>
        <strain evidence="2 3">ADA-4</strain>
    </source>
</reference>
<dbReference type="AlphaFoldDB" id="A0A5D0RCK9"/>
<dbReference type="OrthoDB" id="1261237at2"/>
<keyword evidence="3" id="KW-1185">Reference proteome</keyword>
<dbReference type="InterPro" id="IPR046551">
    <property type="entry name" value="DUF6705"/>
</dbReference>
<evidence type="ECO:0000259" key="1">
    <source>
        <dbReference type="Pfam" id="PF20448"/>
    </source>
</evidence>
<dbReference type="RefSeq" id="WP_148402186.1">
    <property type="nucleotide sequence ID" value="NZ_VSKK01000001.1"/>
</dbReference>
<evidence type="ECO:0000313" key="3">
    <source>
        <dbReference type="Proteomes" id="UP000323720"/>
    </source>
</evidence>
<dbReference type="Proteomes" id="UP000323720">
    <property type="component" value="Unassembled WGS sequence"/>
</dbReference>
<dbReference type="EMBL" id="VSKK01000001">
    <property type="protein sequence ID" value="TYB78448.1"/>
    <property type="molecule type" value="Genomic_DNA"/>
</dbReference>
<dbReference type="PROSITE" id="PS51257">
    <property type="entry name" value="PROKAR_LIPOPROTEIN"/>
    <property type="match status" value="1"/>
</dbReference>
<dbReference type="Pfam" id="PF20448">
    <property type="entry name" value="DUF6705"/>
    <property type="match status" value="1"/>
</dbReference>
<evidence type="ECO:0000313" key="2">
    <source>
        <dbReference type="EMBL" id="TYB78448.1"/>
    </source>
</evidence>
<proteinExistence type="predicted"/>
<feature type="domain" description="DUF6705" evidence="1">
    <location>
        <begin position="1"/>
        <end position="206"/>
    </location>
</feature>
<gene>
    <name evidence="2" type="ORF">ES674_01310</name>
</gene>
<sequence length="206" mass="24176">MKHILFILLTTVSILSCKAQVPLIEKYGNITNGTYYQDTNNDLGKLQGIWQFNNGDEIFKLILEKKNHRLVTSSWRNISYHQDVLYGEYQYVNTNNIQVVNTLNNIFAYTDVSEHLIYGNYIMEATHVPVCSDCLPDERRVEVSIEDPERDYFDYNMIIRHVPEQQFGQAEHIKVFIKMSDMGLYPEGEPTDDRLPLMRELILYKQ</sequence>
<name>A0A5D0RCK9_9FLAO</name>
<accession>A0A5D0RCK9</accession>
<protein>
    <recommendedName>
        <fullName evidence="1">DUF6705 domain-containing protein</fullName>
    </recommendedName>
</protein>
<organism evidence="2 3">
    <name type="scientific">Bizionia myxarmorum</name>
    <dbReference type="NCBI Taxonomy" id="291186"/>
    <lineage>
        <taxon>Bacteria</taxon>
        <taxon>Pseudomonadati</taxon>
        <taxon>Bacteroidota</taxon>
        <taxon>Flavobacteriia</taxon>
        <taxon>Flavobacteriales</taxon>
        <taxon>Flavobacteriaceae</taxon>
        <taxon>Bizionia</taxon>
    </lineage>
</organism>